<dbReference type="Proteomes" id="UP000823674">
    <property type="component" value="Chromosome A01"/>
</dbReference>
<reference evidence="1 2" key="1">
    <citation type="submission" date="2021-03" db="EMBL/GenBank/DDBJ databases">
        <authorList>
            <person name="King G.J."/>
            <person name="Bancroft I."/>
            <person name="Baten A."/>
            <person name="Bloomfield J."/>
            <person name="Borpatragohain P."/>
            <person name="He Z."/>
            <person name="Irish N."/>
            <person name="Irwin J."/>
            <person name="Liu K."/>
            <person name="Mauleon R.P."/>
            <person name="Moore J."/>
            <person name="Morris R."/>
            <person name="Ostergaard L."/>
            <person name="Wang B."/>
            <person name="Wells R."/>
        </authorList>
    </citation>
    <scope>NUCLEOTIDE SEQUENCE [LARGE SCALE GENOMIC DNA]</scope>
    <source>
        <strain evidence="1">R-o-18</strain>
        <tissue evidence="1">Leaf</tissue>
    </source>
</reference>
<dbReference type="EMBL" id="JADBGQ010000001">
    <property type="protein sequence ID" value="KAG5412734.1"/>
    <property type="molecule type" value="Genomic_DNA"/>
</dbReference>
<evidence type="ECO:0000313" key="2">
    <source>
        <dbReference type="Proteomes" id="UP000823674"/>
    </source>
</evidence>
<proteinExistence type="predicted"/>
<protein>
    <submittedName>
        <fullName evidence="1">Uncharacterized protein</fullName>
    </submittedName>
</protein>
<sequence>MYFVSQLIKPNSQTNPETALTVRVISPLRLKSSSLFLSGVSLCFAILFLSPNSSSITPPMRVMVLQCALINPPFMIPTDLPHTLSVSMISRSLFIPLPQIVKSIPVPQILKSKPSDVN</sequence>
<name>A0ABQ7NPI8_BRACM</name>
<keyword evidence="2" id="KW-1185">Reference proteome</keyword>
<accession>A0ABQ7NPI8</accession>
<organism evidence="1 2">
    <name type="scientific">Brassica rapa subsp. trilocularis</name>
    <dbReference type="NCBI Taxonomy" id="1813537"/>
    <lineage>
        <taxon>Eukaryota</taxon>
        <taxon>Viridiplantae</taxon>
        <taxon>Streptophyta</taxon>
        <taxon>Embryophyta</taxon>
        <taxon>Tracheophyta</taxon>
        <taxon>Spermatophyta</taxon>
        <taxon>Magnoliopsida</taxon>
        <taxon>eudicotyledons</taxon>
        <taxon>Gunneridae</taxon>
        <taxon>Pentapetalae</taxon>
        <taxon>rosids</taxon>
        <taxon>malvids</taxon>
        <taxon>Brassicales</taxon>
        <taxon>Brassicaceae</taxon>
        <taxon>Brassiceae</taxon>
        <taxon>Brassica</taxon>
    </lineage>
</organism>
<evidence type="ECO:0000313" key="1">
    <source>
        <dbReference type="EMBL" id="KAG5412734.1"/>
    </source>
</evidence>
<gene>
    <name evidence="1" type="primary">A01g500350.1_BraROA</name>
    <name evidence="1" type="ORF">IGI04_000301</name>
</gene>
<comment type="caution">
    <text evidence="1">The sequence shown here is derived from an EMBL/GenBank/DDBJ whole genome shotgun (WGS) entry which is preliminary data.</text>
</comment>